<dbReference type="AlphaFoldDB" id="A0A7Y9LQ78"/>
<protein>
    <recommendedName>
        <fullName evidence="3">Restriction endonuclease type IV Mrr domain-containing protein</fullName>
    </recommendedName>
</protein>
<name>A0A7Y9LQ78_9BURK</name>
<reference evidence="1 2" key="1">
    <citation type="submission" date="2020-07" db="EMBL/GenBank/DDBJ databases">
        <title>Genomic Encyclopedia of Type Strains, Phase IV (KMG-V): Genome sequencing to study the core and pangenomes of soil and plant-associated prokaryotes.</title>
        <authorList>
            <person name="Whitman W."/>
        </authorList>
    </citation>
    <scope>NUCLEOTIDE SEQUENCE [LARGE SCALE GENOMIC DNA]</scope>
    <source>
        <strain evidence="1 2">SAS40</strain>
    </source>
</reference>
<dbReference type="RefSeq" id="WP_179589220.1">
    <property type="nucleotide sequence ID" value="NZ_JACBYR010000002.1"/>
</dbReference>
<comment type="caution">
    <text evidence="1">The sequence shown here is derived from an EMBL/GenBank/DDBJ whole genome shotgun (WGS) entry which is preliminary data.</text>
</comment>
<evidence type="ECO:0008006" key="3">
    <source>
        <dbReference type="Google" id="ProtNLM"/>
    </source>
</evidence>
<sequence length="168" mass="18588">MQKNVPKKCLKEHLIDFFYLATGNDFERAFEEVLGFLKIENKRLDDNSKKGALDYFVQLPSFPPLILELKSRETGKLVDPNRAVEVLAASEVHGYKDAFGVTLCQTSVDPSVPSVIASCSRLAVIEAVDLGEALLRYCEGTLSGEQLYRWLVTPGQAVAADLPYGDYA</sequence>
<evidence type="ECO:0000313" key="2">
    <source>
        <dbReference type="Proteomes" id="UP000542125"/>
    </source>
</evidence>
<organism evidence="1 2">
    <name type="scientific">Pigmentiphaga litoralis</name>
    <dbReference type="NCBI Taxonomy" id="516702"/>
    <lineage>
        <taxon>Bacteria</taxon>
        <taxon>Pseudomonadati</taxon>
        <taxon>Pseudomonadota</taxon>
        <taxon>Betaproteobacteria</taxon>
        <taxon>Burkholderiales</taxon>
        <taxon>Alcaligenaceae</taxon>
        <taxon>Pigmentiphaga</taxon>
    </lineage>
</organism>
<gene>
    <name evidence="1" type="ORF">FHW18_004553</name>
</gene>
<dbReference type="EMBL" id="JACBYR010000002">
    <property type="protein sequence ID" value="NYE85246.1"/>
    <property type="molecule type" value="Genomic_DNA"/>
</dbReference>
<keyword evidence="2" id="KW-1185">Reference proteome</keyword>
<dbReference type="Proteomes" id="UP000542125">
    <property type="component" value="Unassembled WGS sequence"/>
</dbReference>
<evidence type="ECO:0000313" key="1">
    <source>
        <dbReference type="EMBL" id="NYE85246.1"/>
    </source>
</evidence>
<proteinExistence type="predicted"/>
<accession>A0A7Y9LQ78</accession>